<evidence type="ECO:0000256" key="6">
    <source>
        <dbReference type="ARBA" id="ARBA00030642"/>
    </source>
</evidence>
<keyword evidence="12" id="KW-1185">Reference proteome</keyword>
<proteinExistence type="inferred from homology"/>
<evidence type="ECO:0000256" key="1">
    <source>
        <dbReference type="ARBA" id="ARBA00000971"/>
    </source>
</evidence>
<dbReference type="InterPro" id="IPR027304">
    <property type="entry name" value="Trigger_fact/SurA_dom_sf"/>
</dbReference>
<sequence>MRKSVTLAAILAVSTAFAAGAVVAQETATAETPAPVVPEGGASAVVATVNGTDITLGHMIVLRENLPPQLLALPDETLFQGILDQLVQQAALAQSMSDKITLRDTLAMENDQRGYLSGTALQSVATNAVTEAALQKAYDAQFSKATGDKEYHAAHILVKTEEEAKAIKAQINEGADFGDMAKEHSSDGAAANGGDLGWFSEGMMVAPFQDAVFAMDVDSVSDPVETQFGWHLIQLKETRIKAAPTLDEVREDLATTVEQAAVTDHIKSIMDAATVERPGEGFDPALLRSDTLLD</sequence>
<feature type="signal peptide" evidence="9">
    <location>
        <begin position="1"/>
        <end position="18"/>
    </location>
</feature>
<dbReference type="Pfam" id="PF13616">
    <property type="entry name" value="Rotamase_3"/>
    <property type="match status" value="1"/>
</dbReference>
<evidence type="ECO:0000256" key="9">
    <source>
        <dbReference type="SAM" id="SignalP"/>
    </source>
</evidence>
<dbReference type="EMBL" id="CP039964">
    <property type="protein sequence ID" value="QCO56161.1"/>
    <property type="molecule type" value="Genomic_DNA"/>
</dbReference>
<dbReference type="EC" id="5.2.1.8" evidence="3"/>
<keyword evidence="5 8" id="KW-0697">Rotamase</keyword>
<dbReference type="Gene3D" id="3.10.50.40">
    <property type="match status" value="1"/>
</dbReference>
<dbReference type="PANTHER" id="PTHR47245:SF2">
    <property type="entry name" value="PEPTIDYL-PROLYL CIS-TRANS ISOMERASE HP_0175-RELATED"/>
    <property type="match status" value="1"/>
</dbReference>
<evidence type="ECO:0000313" key="12">
    <source>
        <dbReference type="Proteomes" id="UP000298631"/>
    </source>
</evidence>
<evidence type="ECO:0000313" key="11">
    <source>
        <dbReference type="EMBL" id="QCO56161.1"/>
    </source>
</evidence>
<dbReference type="OrthoDB" id="14196at2"/>
<dbReference type="InterPro" id="IPR050245">
    <property type="entry name" value="PrsA_foldase"/>
</dbReference>
<dbReference type="SUPFAM" id="SSF54534">
    <property type="entry name" value="FKBP-like"/>
    <property type="match status" value="1"/>
</dbReference>
<dbReference type="InterPro" id="IPR000297">
    <property type="entry name" value="PPIase_PpiC"/>
</dbReference>
<accession>A0A4P8EG88</accession>
<dbReference type="AlphaFoldDB" id="A0A4P8EG88"/>
<dbReference type="PANTHER" id="PTHR47245">
    <property type="entry name" value="PEPTIDYLPROLYL ISOMERASE"/>
    <property type="match status" value="1"/>
</dbReference>
<evidence type="ECO:0000256" key="8">
    <source>
        <dbReference type="PROSITE-ProRule" id="PRU00278"/>
    </source>
</evidence>
<dbReference type="Proteomes" id="UP000298631">
    <property type="component" value="Chromosome"/>
</dbReference>
<protein>
    <recommendedName>
        <fullName evidence="4">Parvulin-like PPIase</fullName>
        <ecNumber evidence="3">5.2.1.8</ecNumber>
    </recommendedName>
    <alternativeName>
        <fullName evidence="6">Peptidyl-prolyl cis-trans isomerase plp</fullName>
    </alternativeName>
    <alternativeName>
        <fullName evidence="7">Rotamase plp</fullName>
    </alternativeName>
</protein>
<dbReference type="PROSITE" id="PS50198">
    <property type="entry name" value="PPIC_PPIASE_2"/>
    <property type="match status" value="1"/>
</dbReference>
<dbReference type="InterPro" id="IPR046357">
    <property type="entry name" value="PPIase_dom_sf"/>
</dbReference>
<keyword evidence="9" id="KW-0732">Signal</keyword>
<organism evidence="11 12">
    <name type="scientific">Pseudorhodobacter turbinis</name>
    <dbReference type="NCBI Taxonomy" id="2500533"/>
    <lineage>
        <taxon>Bacteria</taxon>
        <taxon>Pseudomonadati</taxon>
        <taxon>Pseudomonadota</taxon>
        <taxon>Alphaproteobacteria</taxon>
        <taxon>Rhodobacterales</taxon>
        <taxon>Paracoccaceae</taxon>
        <taxon>Pseudorhodobacter</taxon>
    </lineage>
</organism>
<keyword evidence="8 11" id="KW-0413">Isomerase</keyword>
<dbReference type="GO" id="GO:0003755">
    <property type="term" value="F:peptidyl-prolyl cis-trans isomerase activity"/>
    <property type="evidence" value="ECO:0007669"/>
    <property type="project" value="UniProtKB-KW"/>
</dbReference>
<reference evidence="11 12" key="1">
    <citation type="submission" date="2019-05" db="EMBL/GenBank/DDBJ databases">
        <title>Pseudorhodobacter turbinis sp. nov., isolated from the gut of the Korean turban shell.</title>
        <authorList>
            <person name="Jeong Y.-S."/>
            <person name="Kang W.-R."/>
            <person name="Bae J.-W."/>
        </authorList>
    </citation>
    <scope>NUCLEOTIDE SEQUENCE [LARGE SCALE GENOMIC DNA]</scope>
    <source>
        <strain evidence="11 12">S12M18</strain>
    </source>
</reference>
<dbReference type="RefSeq" id="WP_137193946.1">
    <property type="nucleotide sequence ID" value="NZ_CP039964.1"/>
</dbReference>
<evidence type="ECO:0000256" key="4">
    <source>
        <dbReference type="ARBA" id="ARBA00018370"/>
    </source>
</evidence>
<feature type="chain" id="PRO_5020540858" description="Parvulin-like PPIase" evidence="9">
    <location>
        <begin position="19"/>
        <end position="294"/>
    </location>
</feature>
<comment type="similarity">
    <text evidence="2">Belongs to the PpiC/parvulin rotamase family.</text>
</comment>
<dbReference type="SUPFAM" id="SSF109998">
    <property type="entry name" value="Triger factor/SurA peptide-binding domain-like"/>
    <property type="match status" value="1"/>
</dbReference>
<evidence type="ECO:0000256" key="3">
    <source>
        <dbReference type="ARBA" id="ARBA00013194"/>
    </source>
</evidence>
<feature type="domain" description="PpiC" evidence="10">
    <location>
        <begin position="148"/>
        <end position="237"/>
    </location>
</feature>
<evidence type="ECO:0000256" key="2">
    <source>
        <dbReference type="ARBA" id="ARBA00007656"/>
    </source>
</evidence>
<evidence type="ECO:0000259" key="10">
    <source>
        <dbReference type="PROSITE" id="PS50198"/>
    </source>
</evidence>
<evidence type="ECO:0000256" key="5">
    <source>
        <dbReference type="ARBA" id="ARBA00023110"/>
    </source>
</evidence>
<comment type="catalytic activity">
    <reaction evidence="1">
        <text>[protein]-peptidylproline (omega=180) = [protein]-peptidylproline (omega=0)</text>
        <dbReference type="Rhea" id="RHEA:16237"/>
        <dbReference type="Rhea" id="RHEA-COMP:10747"/>
        <dbReference type="Rhea" id="RHEA-COMP:10748"/>
        <dbReference type="ChEBI" id="CHEBI:83833"/>
        <dbReference type="ChEBI" id="CHEBI:83834"/>
        <dbReference type="EC" id="5.2.1.8"/>
    </reaction>
</comment>
<dbReference type="KEGG" id="pseb:EOK75_10735"/>
<name>A0A4P8EG88_9RHOB</name>
<gene>
    <name evidence="11" type="ORF">EOK75_10735</name>
</gene>
<evidence type="ECO:0000256" key="7">
    <source>
        <dbReference type="ARBA" id="ARBA00031484"/>
    </source>
</evidence>